<reference evidence="4 5" key="1">
    <citation type="submission" date="2022-05" db="EMBL/GenBank/DDBJ databases">
        <authorList>
            <consortium name="Genoscope - CEA"/>
            <person name="William W."/>
        </authorList>
    </citation>
    <scope>NUCLEOTIDE SEQUENCE [LARGE SCALE GENOMIC DNA]</scope>
</reference>
<protein>
    <submittedName>
        <fullName evidence="4">Uncharacterized protein</fullName>
    </submittedName>
</protein>
<gene>
    <name evidence="2" type="ORF">PLOB_00016111</name>
    <name evidence="3" type="ORF">PLOB_00016114</name>
    <name evidence="4" type="ORF">PLOB_00039237</name>
</gene>
<keyword evidence="1" id="KW-0812">Transmembrane</keyword>
<dbReference type="EMBL" id="CALNXK010000002">
    <property type="protein sequence ID" value="CAH3033846.1"/>
    <property type="molecule type" value="Genomic_DNA"/>
</dbReference>
<feature type="transmembrane region" description="Helical" evidence="1">
    <location>
        <begin position="52"/>
        <end position="71"/>
    </location>
</feature>
<keyword evidence="5" id="KW-1185">Reference proteome</keyword>
<sequence length="74" mass="8726">IETNRVNLTAVICIFIHRFKFRRPVVCVQRFTKNSNFVNRYTRKLPFLPSNWVRLVMMGIHCLFILTTLSLPSG</sequence>
<dbReference type="Proteomes" id="UP001159405">
    <property type="component" value="Unassembled WGS sequence"/>
</dbReference>
<keyword evidence="1" id="KW-0472">Membrane</keyword>
<name>A0ABN8N0S9_9CNID</name>
<proteinExistence type="predicted"/>
<evidence type="ECO:0000313" key="4">
    <source>
        <dbReference type="EMBL" id="CAH3038472.1"/>
    </source>
</evidence>
<organism evidence="4 5">
    <name type="scientific">Porites lobata</name>
    <dbReference type="NCBI Taxonomy" id="104759"/>
    <lineage>
        <taxon>Eukaryota</taxon>
        <taxon>Metazoa</taxon>
        <taxon>Cnidaria</taxon>
        <taxon>Anthozoa</taxon>
        <taxon>Hexacorallia</taxon>
        <taxon>Scleractinia</taxon>
        <taxon>Fungiina</taxon>
        <taxon>Poritidae</taxon>
        <taxon>Porites</taxon>
    </lineage>
</organism>
<comment type="caution">
    <text evidence="4">The sequence shown here is derived from an EMBL/GenBank/DDBJ whole genome shotgun (WGS) entry which is preliminary data.</text>
</comment>
<evidence type="ECO:0000313" key="3">
    <source>
        <dbReference type="EMBL" id="CAH3033846.1"/>
    </source>
</evidence>
<feature type="non-terminal residue" evidence="4">
    <location>
        <position position="1"/>
    </location>
</feature>
<keyword evidence="1" id="KW-1133">Transmembrane helix</keyword>
<evidence type="ECO:0000313" key="5">
    <source>
        <dbReference type="Proteomes" id="UP001159405"/>
    </source>
</evidence>
<dbReference type="EMBL" id="CALNXK010000006">
    <property type="protein sequence ID" value="CAH3038472.1"/>
    <property type="molecule type" value="Genomic_DNA"/>
</dbReference>
<accession>A0ABN8N0S9</accession>
<evidence type="ECO:0000256" key="1">
    <source>
        <dbReference type="SAM" id="Phobius"/>
    </source>
</evidence>
<evidence type="ECO:0000313" key="2">
    <source>
        <dbReference type="EMBL" id="CAH3033839.1"/>
    </source>
</evidence>
<dbReference type="EMBL" id="CALNXK010000002">
    <property type="protein sequence ID" value="CAH3033839.1"/>
    <property type="molecule type" value="Genomic_DNA"/>
</dbReference>